<feature type="region of interest" description="Disordered" evidence="1">
    <location>
        <begin position="73"/>
        <end position="140"/>
    </location>
</feature>
<dbReference type="CDD" id="cd10936">
    <property type="entry name" value="CE4_DAC2"/>
    <property type="match status" value="1"/>
</dbReference>
<name>A0A3L7JF46_9HYPH</name>
<keyword evidence="3" id="KW-1185">Reference proteome</keyword>
<evidence type="ECO:0000313" key="2">
    <source>
        <dbReference type="EMBL" id="RLQ88949.1"/>
    </source>
</evidence>
<sequence>MSLPSETDATRGPIDRPLGMNRPDPKTASGRGFRPFSHGAPLLLSLILLGGSIWTARHQDPLRKASELEETALARAPEPEQQIDPAVTEPKAEPNNPATTRIQSPIQRSGSGSGPAIIRVAPDSDTLPDLADGENPADSGGAIIIRDAAALSAPMRLSSRPEPSLIEQTPQGPLPTIGPDGKRPFDAYRRPVEPVDGPAIALIVGGLGLSQTGTQYAIERLPGEVTLAFAPSGNSLQRWQQAAREGGHELLLQLPMEPFGYPNVSPGPGTLLADASPEETQRLTREAMSRITTYAGVVNYMGGRFLTQENAIGSVIDEAADRGLMFVDDGTVPGSRAAQLATKRGVPYARAGDALDNNRDPETIRRALTALEAKAMAGGPVIATASAFRATVEEISAWIDEAKSRGIHFVPVSALAQDSR</sequence>
<dbReference type="Proteomes" id="UP000281094">
    <property type="component" value="Unassembled WGS sequence"/>
</dbReference>
<evidence type="ECO:0000313" key="3">
    <source>
        <dbReference type="Proteomes" id="UP000281094"/>
    </source>
</evidence>
<dbReference type="AlphaFoldDB" id="A0A3L7JF46"/>
<dbReference type="RefSeq" id="WP_121645917.1">
    <property type="nucleotide sequence ID" value="NZ_RCWN01000001.1"/>
</dbReference>
<dbReference type="SUPFAM" id="SSF88713">
    <property type="entry name" value="Glycoside hydrolase/deacetylase"/>
    <property type="match status" value="1"/>
</dbReference>
<dbReference type="PANTHER" id="PTHR30105">
    <property type="entry name" value="UNCHARACTERIZED YIBQ-RELATED"/>
    <property type="match status" value="1"/>
</dbReference>
<feature type="compositionally biased region" description="Polar residues" evidence="1">
    <location>
        <begin position="96"/>
        <end position="110"/>
    </location>
</feature>
<dbReference type="GO" id="GO:0005975">
    <property type="term" value="P:carbohydrate metabolic process"/>
    <property type="evidence" value="ECO:0007669"/>
    <property type="project" value="InterPro"/>
</dbReference>
<reference evidence="2 3" key="1">
    <citation type="submission" date="2018-10" db="EMBL/GenBank/DDBJ databases">
        <title>Notoacmeibacter sp. M2BS9Y-3-1, whole genome shotgun sequence.</title>
        <authorList>
            <person name="Tuo L."/>
        </authorList>
    </citation>
    <scope>NUCLEOTIDE SEQUENCE [LARGE SCALE GENOMIC DNA]</scope>
    <source>
        <strain evidence="2 3">M2BS9Y-3-1</strain>
    </source>
</reference>
<accession>A0A3L7JF46</accession>
<dbReference type="InterPro" id="IPR006837">
    <property type="entry name" value="Divergent_DAC"/>
</dbReference>
<dbReference type="Gene3D" id="3.20.20.370">
    <property type="entry name" value="Glycoside hydrolase/deacetylase"/>
    <property type="match status" value="1"/>
</dbReference>
<proteinExistence type="predicted"/>
<feature type="region of interest" description="Disordered" evidence="1">
    <location>
        <begin position="1"/>
        <end position="33"/>
    </location>
</feature>
<dbReference type="Pfam" id="PF04748">
    <property type="entry name" value="Polysacc_deac_2"/>
    <property type="match status" value="1"/>
</dbReference>
<dbReference type="PANTHER" id="PTHR30105:SF2">
    <property type="entry name" value="DIVERGENT POLYSACCHARIDE DEACETYLASE SUPERFAMILY"/>
    <property type="match status" value="1"/>
</dbReference>
<dbReference type="InterPro" id="IPR011330">
    <property type="entry name" value="Glyco_hydro/deAcase_b/a-brl"/>
</dbReference>
<gene>
    <name evidence="2" type="ORF">D8780_12630</name>
</gene>
<protein>
    <submittedName>
        <fullName evidence="2">Divergent polysaccharide deacetylase family protein</fullName>
    </submittedName>
</protein>
<feature type="region of interest" description="Disordered" evidence="1">
    <location>
        <begin position="156"/>
        <end position="186"/>
    </location>
</feature>
<organism evidence="2 3">
    <name type="scientific">Notoacmeibacter ruber</name>
    <dbReference type="NCBI Taxonomy" id="2670375"/>
    <lineage>
        <taxon>Bacteria</taxon>
        <taxon>Pseudomonadati</taxon>
        <taxon>Pseudomonadota</taxon>
        <taxon>Alphaproteobacteria</taxon>
        <taxon>Hyphomicrobiales</taxon>
        <taxon>Notoacmeibacteraceae</taxon>
        <taxon>Notoacmeibacter</taxon>
    </lineage>
</organism>
<dbReference type="EMBL" id="RCWN01000001">
    <property type="protein sequence ID" value="RLQ88949.1"/>
    <property type="molecule type" value="Genomic_DNA"/>
</dbReference>
<evidence type="ECO:0000256" key="1">
    <source>
        <dbReference type="SAM" id="MobiDB-lite"/>
    </source>
</evidence>
<comment type="caution">
    <text evidence="2">The sequence shown here is derived from an EMBL/GenBank/DDBJ whole genome shotgun (WGS) entry which is preliminary data.</text>
</comment>